<dbReference type="AlphaFoldDB" id="A0A8S4EY84"/>
<reference evidence="1" key="1">
    <citation type="submission" date="2020-11" db="EMBL/GenBank/DDBJ databases">
        <authorList>
            <person name="Whiteford S."/>
        </authorList>
    </citation>
    <scope>NUCLEOTIDE SEQUENCE</scope>
</reference>
<evidence type="ECO:0000313" key="2">
    <source>
        <dbReference type="Proteomes" id="UP000653454"/>
    </source>
</evidence>
<feature type="non-terminal residue" evidence="1">
    <location>
        <position position="111"/>
    </location>
</feature>
<name>A0A8S4EY84_PLUXY</name>
<keyword evidence="2" id="KW-1185">Reference proteome</keyword>
<organism evidence="1 2">
    <name type="scientific">Plutella xylostella</name>
    <name type="common">Diamondback moth</name>
    <name type="synonym">Plutella maculipennis</name>
    <dbReference type="NCBI Taxonomy" id="51655"/>
    <lineage>
        <taxon>Eukaryota</taxon>
        <taxon>Metazoa</taxon>
        <taxon>Ecdysozoa</taxon>
        <taxon>Arthropoda</taxon>
        <taxon>Hexapoda</taxon>
        <taxon>Insecta</taxon>
        <taxon>Pterygota</taxon>
        <taxon>Neoptera</taxon>
        <taxon>Endopterygota</taxon>
        <taxon>Lepidoptera</taxon>
        <taxon>Glossata</taxon>
        <taxon>Ditrysia</taxon>
        <taxon>Yponomeutoidea</taxon>
        <taxon>Plutellidae</taxon>
        <taxon>Plutella</taxon>
    </lineage>
</organism>
<comment type="caution">
    <text evidence="1">The sequence shown here is derived from an EMBL/GenBank/DDBJ whole genome shotgun (WGS) entry which is preliminary data.</text>
</comment>
<evidence type="ECO:0000313" key="1">
    <source>
        <dbReference type="EMBL" id="CAG9120654.1"/>
    </source>
</evidence>
<dbReference type="Proteomes" id="UP000653454">
    <property type="component" value="Unassembled WGS sequence"/>
</dbReference>
<proteinExistence type="predicted"/>
<sequence length="111" mass="12693">MHGYVNYKSKDIHRRSAHNSLPGGYQGYYNNGYQNYPMNPGYPASYQTGYGGMSYNNPGGGAYGSGGYPYPSYNPPGYTSYNRMDQKYYWPWQPGYSLSHPNYRMPLFFNG</sequence>
<gene>
    <name evidence="1" type="ORF">PLXY2_LOCUS7173</name>
</gene>
<accession>A0A8S4EY84</accession>
<dbReference type="EMBL" id="CAJHNJ030000024">
    <property type="protein sequence ID" value="CAG9120654.1"/>
    <property type="molecule type" value="Genomic_DNA"/>
</dbReference>
<protein>
    <submittedName>
        <fullName evidence="1">(diamondback moth) hypothetical protein</fullName>
    </submittedName>
</protein>